<organism evidence="1 2">
    <name type="scientific">Mesohalobacter halotolerans</name>
    <dbReference type="NCBI Taxonomy" id="1883405"/>
    <lineage>
        <taxon>Bacteria</taxon>
        <taxon>Pseudomonadati</taxon>
        <taxon>Bacteroidota</taxon>
        <taxon>Flavobacteriia</taxon>
        <taxon>Flavobacteriales</taxon>
        <taxon>Flavobacteriaceae</taxon>
        <taxon>Mesohalobacter</taxon>
    </lineage>
</organism>
<protein>
    <submittedName>
        <fullName evidence="1">Uncharacterized protein</fullName>
    </submittedName>
</protein>
<keyword evidence="2" id="KW-1185">Reference proteome</keyword>
<dbReference type="AlphaFoldDB" id="A0A4U5TQV8"/>
<dbReference type="EMBL" id="SWMU01000002">
    <property type="protein sequence ID" value="TKS56609.1"/>
    <property type="molecule type" value="Genomic_DNA"/>
</dbReference>
<sequence length="71" mass="8660">MKYPRFLLADNAENDIFYVIHTDFPRFILNINTDELEFWENFDEEEAKGEYDTLVKEAFDFYDSEIEQYDS</sequence>
<dbReference type="Proteomes" id="UP000306552">
    <property type="component" value="Unassembled WGS sequence"/>
</dbReference>
<accession>A0A4U5TQV8</accession>
<dbReference type="RefSeq" id="WP_138931712.1">
    <property type="nucleotide sequence ID" value="NZ_SWMU01000002.1"/>
</dbReference>
<dbReference type="OrthoDB" id="1099259at2"/>
<evidence type="ECO:0000313" key="2">
    <source>
        <dbReference type="Proteomes" id="UP000306552"/>
    </source>
</evidence>
<evidence type="ECO:0000313" key="1">
    <source>
        <dbReference type="EMBL" id="TKS56609.1"/>
    </source>
</evidence>
<reference evidence="1 2" key="1">
    <citation type="submission" date="2019-04" db="EMBL/GenBank/DDBJ databases">
        <title>Psychroflexus halotolerans sp. nov., isolated from a marine solar saltern.</title>
        <authorList>
            <person name="Feng X."/>
        </authorList>
    </citation>
    <scope>NUCLEOTIDE SEQUENCE [LARGE SCALE GENOMIC DNA]</scope>
    <source>
        <strain evidence="1 2">WDS2C27</strain>
    </source>
</reference>
<gene>
    <name evidence="1" type="ORF">FCN74_06135</name>
</gene>
<comment type="caution">
    <text evidence="1">The sequence shown here is derived from an EMBL/GenBank/DDBJ whole genome shotgun (WGS) entry which is preliminary data.</text>
</comment>
<name>A0A4U5TQV8_9FLAO</name>
<proteinExistence type="predicted"/>